<sequence length="317" mass="33976">MSGHVDTAIPYAVSIGRSWYLPRFLFPESLAGLGEGFSSCSVLSGLTTLGSCCSCALARLATSSSHFTCGQARDRTDGSGDASFGKCNLLLIKAGYLASQGFRPILEDFVETIRDFLQASAADELFYELVAENSGGYGSGGEHPLSVLGDMIVQIAGVVIRLYVEEGELPGHLDQGDLIHERSVGIRVGVALPDGGSYPWEPFNHGLHGVEPLGEHLLRVWAPLVFSRVSTFPCDVVGGRVVHVPESTLLVTRRIEGLVLVSEGISIHLLPSTDYSIRISIDAFDQALMHKLIVLTKLPRSALAYSSNLSSIRMNSG</sequence>
<organism evidence="1 2">
    <name type="scientific">Brassica cretica</name>
    <name type="common">Mustard</name>
    <dbReference type="NCBI Taxonomy" id="69181"/>
    <lineage>
        <taxon>Eukaryota</taxon>
        <taxon>Viridiplantae</taxon>
        <taxon>Streptophyta</taxon>
        <taxon>Embryophyta</taxon>
        <taxon>Tracheophyta</taxon>
        <taxon>Spermatophyta</taxon>
        <taxon>Magnoliopsida</taxon>
        <taxon>eudicotyledons</taxon>
        <taxon>Gunneridae</taxon>
        <taxon>Pentapetalae</taxon>
        <taxon>rosids</taxon>
        <taxon>malvids</taxon>
        <taxon>Brassicales</taxon>
        <taxon>Brassicaceae</taxon>
        <taxon>Brassiceae</taxon>
        <taxon>Brassica</taxon>
    </lineage>
</organism>
<protein>
    <submittedName>
        <fullName evidence="1">Uncharacterized protein</fullName>
    </submittedName>
</protein>
<comment type="caution">
    <text evidence="1">The sequence shown here is derived from an EMBL/GenBank/DDBJ whole genome shotgun (WGS) entry which is preliminary data.</text>
</comment>
<dbReference type="EMBL" id="QGKV02000759">
    <property type="protein sequence ID" value="KAF3568741.1"/>
    <property type="molecule type" value="Genomic_DNA"/>
</dbReference>
<name>A0ABQ7DAB5_BRACR</name>
<reference evidence="1 2" key="1">
    <citation type="journal article" date="2020" name="BMC Genomics">
        <title>Intraspecific diversification of the crop wild relative Brassica cretica Lam. using demographic model selection.</title>
        <authorList>
            <person name="Kioukis A."/>
            <person name="Michalopoulou V.A."/>
            <person name="Briers L."/>
            <person name="Pirintsos S."/>
            <person name="Studholme D.J."/>
            <person name="Pavlidis P."/>
            <person name="Sarris P.F."/>
        </authorList>
    </citation>
    <scope>NUCLEOTIDE SEQUENCE [LARGE SCALE GENOMIC DNA]</scope>
    <source>
        <strain evidence="2">cv. PFS-1207/04</strain>
    </source>
</reference>
<evidence type="ECO:0000313" key="2">
    <source>
        <dbReference type="Proteomes" id="UP000266723"/>
    </source>
</evidence>
<accession>A0ABQ7DAB5</accession>
<evidence type="ECO:0000313" key="1">
    <source>
        <dbReference type="EMBL" id="KAF3568741.1"/>
    </source>
</evidence>
<proteinExistence type="predicted"/>
<gene>
    <name evidence="1" type="ORF">DY000_02014290</name>
</gene>
<keyword evidence="2" id="KW-1185">Reference proteome</keyword>
<dbReference type="Proteomes" id="UP000266723">
    <property type="component" value="Unassembled WGS sequence"/>
</dbReference>